<evidence type="ECO:0000313" key="4">
    <source>
        <dbReference type="Proteomes" id="UP000059542"/>
    </source>
</evidence>
<feature type="domain" description="UspA" evidence="2">
    <location>
        <begin position="146"/>
        <end position="272"/>
    </location>
</feature>
<keyword evidence="4" id="KW-1185">Reference proteome</keyword>
<accession>A0A0U4C270</accession>
<feature type="domain" description="UspA" evidence="2">
    <location>
        <begin position="8"/>
        <end position="137"/>
    </location>
</feature>
<reference evidence="3 4" key="1">
    <citation type="submission" date="2015-12" db="EMBL/GenBank/DDBJ databases">
        <authorList>
            <person name="Shamseldin A."/>
            <person name="Moawad H."/>
            <person name="Abd El-Rahim W.M."/>
            <person name="Sadowsky M.J."/>
        </authorList>
    </citation>
    <scope>NUCLEOTIDE SEQUENCE [LARGE SCALE GENOMIC DNA]</scope>
    <source>
        <strain evidence="3 4">DG5B</strain>
    </source>
</reference>
<dbReference type="InterPro" id="IPR006016">
    <property type="entry name" value="UspA"/>
</dbReference>
<dbReference type="STRING" id="1411621.AUC43_17715"/>
<dbReference type="EMBL" id="CP013909">
    <property type="protein sequence ID" value="ALW86753.1"/>
    <property type="molecule type" value="Genomic_DNA"/>
</dbReference>
<evidence type="ECO:0000259" key="2">
    <source>
        <dbReference type="Pfam" id="PF00582"/>
    </source>
</evidence>
<name>A0A0U4C270_9BACT</name>
<organism evidence="3 4">
    <name type="scientific">Hymenobacter sedentarius</name>
    <dbReference type="NCBI Taxonomy" id="1411621"/>
    <lineage>
        <taxon>Bacteria</taxon>
        <taxon>Pseudomonadati</taxon>
        <taxon>Bacteroidota</taxon>
        <taxon>Cytophagia</taxon>
        <taxon>Cytophagales</taxon>
        <taxon>Hymenobacteraceae</taxon>
        <taxon>Hymenobacter</taxon>
    </lineage>
</organism>
<comment type="similarity">
    <text evidence="1">Belongs to the universal stress protein A family.</text>
</comment>
<dbReference type="Gene3D" id="3.40.50.12370">
    <property type="match status" value="1"/>
</dbReference>
<dbReference type="OrthoDB" id="871451at2"/>
<dbReference type="Proteomes" id="UP000059542">
    <property type="component" value="Chromosome"/>
</dbReference>
<gene>
    <name evidence="3" type="ORF">AUC43_17715</name>
</gene>
<evidence type="ECO:0000256" key="1">
    <source>
        <dbReference type="ARBA" id="ARBA00008791"/>
    </source>
</evidence>
<dbReference type="PANTHER" id="PTHR46268:SF6">
    <property type="entry name" value="UNIVERSAL STRESS PROTEIN UP12"/>
    <property type="match status" value="1"/>
</dbReference>
<dbReference type="AlphaFoldDB" id="A0A0U4C270"/>
<protein>
    <recommendedName>
        <fullName evidence="2">UspA domain-containing protein</fullName>
    </recommendedName>
</protein>
<proteinExistence type="inferred from homology"/>
<dbReference type="KEGG" id="hyg:AUC43_17715"/>
<dbReference type="PANTHER" id="PTHR46268">
    <property type="entry name" value="STRESS RESPONSE PROTEIN NHAX"/>
    <property type="match status" value="1"/>
</dbReference>
<sequence length="276" mass="29313">MSLSPAFVVLTDFFAVTNRALSYAAGLAVPLKAPLVLLHVRHDELLSPEEYANRYTLSGERETLAGLHKLADSQPVPTEVEVSEEILPEAVADAVRHYHPQLVVLGRPGAATTPADVVRAAARDLLHHVPFPLLVVPTVGGAFPPRKLALAVDGDDFTLYEAHSIVQHLLSGLQASLTLLTVTSQPDTGAMAGPRARESVRMSGLVPSQAMAGQPHVVSSPSIPDGILQGAAEVEADLLVVIARRHSLLGRLFHHSTTAQLISDSPLPVLLMPALD</sequence>
<dbReference type="Pfam" id="PF00582">
    <property type="entry name" value="Usp"/>
    <property type="match status" value="2"/>
</dbReference>
<dbReference type="RefSeq" id="WP_068196768.1">
    <property type="nucleotide sequence ID" value="NZ_CP013909.1"/>
</dbReference>
<dbReference type="SUPFAM" id="SSF52402">
    <property type="entry name" value="Adenine nucleotide alpha hydrolases-like"/>
    <property type="match status" value="2"/>
</dbReference>
<dbReference type="CDD" id="cd00293">
    <property type="entry name" value="USP-like"/>
    <property type="match status" value="2"/>
</dbReference>
<evidence type="ECO:0000313" key="3">
    <source>
        <dbReference type="EMBL" id="ALW86753.1"/>
    </source>
</evidence>